<evidence type="ECO:0000313" key="2">
    <source>
        <dbReference type="Proteomes" id="UP000270988"/>
    </source>
</evidence>
<protein>
    <submittedName>
        <fullName evidence="1">Uncharacterized protein</fullName>
    </submittedName>
</protein>
<dbReference type="Proteomes" id="UP000270988">
    <property type="component" value="Chromosome"/>
</dbReference>
<evidence type="ECO:0000313" key="1">
    <source>
        <dbReference type="EMBL" id="VEJ28814.1"/>
    </source>
</evidence>
<gene>
    <name evidence="1" type="ORF">NCTC10918_00051</name>
</gene>
<organism evidence="1 2">
    <name type="scientific">Rothia dentocariosa</name>
    <dbReference type="NCBI Taxonomy" id="2047"/>
    <lineage>
        <taxon>Bacteria</taxon>
        <taxon>Bacillati</taxon>
        <taxon>Actinomycetota</taxon>
        <taxon>Actinomycetes</taxon>
        <taxon>Micrococcales</taxon>
        <taxon>Micrococcaceae</taxon>
        <taxon>Rothia</taxon>
    </lineage>
</organism>
<name>A0A3S4YJE7_9MICC</name>
<proteinExistence type="predicted"/>
<dbReference type="AlphaFoldDB" id="A0A3S4YJE7"/>
<accession>A0A3S4YJE7</accession>
<sequence>MHHKFRECFLHVDVHKLIPYKENTLALLPTKKHSADRRLQVGYNIFRRACHGGRAA</sequence>
<dbReference type="EMBL" id="LR134521">
    <property type="protein sequence ID" value="VEJ28814.1"/>
    <property type="molecule type" value="Genomic_DNA"/>
</dbReference>
<reference evidence="1 2" key="1">
    <citation type="submission" date="2018-12" db="EMBL/GenBank/DDBJ databases">
        <authorList>
            <consortium name="Pathogen Informatics"/>
        </authorList>
    </citation>
    <scope>NUCLEOTIDE SEQUENCE [LARGE SCALE GENOMIC DNA]</scope>
    <source>
        <strain evidence="1 2">NCTC10918</strain>
    </source>
</reference>